<dbReference type="InterPro" id="IPR023214">
    <property type="entry name" value="HAD_sf"/>
</dbReference>
<evidence type="ECO:0000313" key="2">
    <source>
        <dbReference type="Proteomes" id="UP000294958"/>
    </source>
</evidence>
<dbReference type="OrthoDB" id="1489290at2"/>
<gene>
    <name evidence="1" type="ORF">DES43_1692</name>
</gene>
<evidence type="ECO:0000313" key="1">
    <source>
        <dbReference type="EMBL" id="TDR27739.1"/>
    </source>
</evidence>
<reference evidence="1 2" key="1">
    <citation type="submission" date="2019-03" db="EMBL/GenBank/DDBJ databases">
        <title>Genomic Encyclopedia of Type Strains, Phase IV (KMG-IV): sequencing the most valuable type-strain genomes for metagenomic binning, comparative biology and taxonomic classification.</title>
        <authorList>
            <person name="Goeker M."/>
        </authorList>
    </citation>
    <scope>NUCLEOTIDE SEQUENCE [LARGE SCALE GENOMIC DNA]</scope>
    <source>
        <strain evidence="1 2">DSM 11603</strain>
    </source>
</reference>
<protein>
    <submittedName>
        <fullName evidence="1">Fructoselysine-6-P-deglycase FrlB-like protein</fullName>
    </submittedName>
</protein>
<sequence length="647" mass="70216">MAKPYELEISRLEETFRWASATDISGLEGAVKHAGLSPLAAVGSGGSLTAAQVLVALHQSYTGKPGIVQTPLEAVDTVFEAAVSQWLLTAGGTNVDINAAARSLIEREHRQIAVLCGRANSPITAICERHPFVDLLVFPPPAGKDGFLATNSLLAFSTLLARAYVSVFGDPADWNEVSDLVAPLLDASSKPVLTWRGAADGLWQRSTTIVLYGPATKVGATDIESKFTEAALGNIQLADYRNFAHGRHHWLAKREDQTSVLALVAEDDRELAKKTLRLIPKEVPVASLDIPGTGPAALLGSLLAALRVTGWAGQAREIDPGQPGVPEFGRKLYHLKLPKRERRGTAPRIEATAAAAIRRKTGESVHLLQGKNTLDFWRQAHRDFIDRLEKTTFAAVVLDYDGTVVDTRERFEPARPEIAGELQRIADSDAILAIATGRGVSVRNDLRTVLPRKVWENVVVGYYNGAMIGWLADDAQPDGTDEVCPELKTLADALAESHELSGAARQTNRRYQITLEPIRFMAENRLWDIAHQVVLQVGCTDAIITRSSHSIDIVASGVSKKNVVRHLQDQVRGHDILTIGDRGKWPGNDYALLSTPMGLSVDEVSVDPSNCWNLAEPGQRGIAVTRMYLGALDSAEKGLRFRKGALP</sequence>
<dbReference type="Gene3D" id="3.90.1070.10">
    <property type="match status" value="1"/>
</dbReference>
<dbReference type="InterPro" id="IPR036412">
    <property type="entry name" value="HAD-like_sf"/>
</dbReference>
<dbReference type="SUPFAM" id="SSF56784">
    <property type="entry name" value="HAD-like"/>
    <property type="match status" value="1"/>
</dbReference>
<dbReference type="AlphaFoldDB" id="A0A4R6Y4B4"/>
<proteinExistence type="predicted"/>
<dbReference type="EMBL" id="SNZF01000069">
    <property type="protein sequence ID" value="TDR27739.1"/>
    <property type="molecule type" value="Genomic_DNA"/>
</dbReference>
<dbReference type="GO" id="GO:1901135">
    <property type="term" value="P:carbohydrate derivative metabolic process"/>
    <property type="evidence" value="ECO:0007669"/>
    <property type="project" value="InterPro"/>
</dbReference>
<dbReference type="Gene3D" id="3.40.50.1000">
    <property type="entry name" value="HAD superfamily/HAD-like"/>
    <property type="match status" value="1"/>
</dbReference>
<dbReference type="SUPFAM" id="SSF53697">
    <property type="entry name" value="SIS domain"/>
    <property type="match status" value="1"/>
</dbReference>
<dbReference type="Proteomes" id="UP000294958">
    <property type="component" value="Unassembled WGS sequence"/>
</dbReference>
<dbReference type="InterPro" id="IPR046348">
    <property type="entry name" value="SIS_dom_sf"/>
</dbReference>
<accession>A0A4R6Y4B4</accession>
<keyword evidence="2" id="KW-1185">Reference proteome</keyword>
<dbReference type="GO" id="GO:0097367">
    <property type="term" value="F:carbohydrate derivative binding"/>
    <property type="evidence" value="ECO:0007669"/>
    <property type="project" value="InterPro"/>
</dbReference>
<name>A0A4R6Y4B4_9HYPH</name>
<comment type="caution">
    <text evidence="1">The sequence shown here is derived from an EMBL/GenBank/DDBJ whole genome shotgun (WGS) entry which is preliminary data.</text>
</comment>
<organism evidence="1 2">
    <name type="scientific">Aquamicrobium defluvii</name>
    <dbReference type="NCBI Taxonomy" id="69279"/>
    <lineage>
        <taxon>Bacteria</taxon>
        <taxon>Pseudomonadati</taxon>
        <taxon>Pseudomonadota</taxon>
        <taxon>Alphaproteobacteria</taxon>
        <taxon>Hyphomicrobiales</taxon>
        <taxon>Phyllobacteriaceae</taxon>
        <taxon>Aquamicrobium</taxon>
    </lineage>
</organism>